<evidence type="ECO:0000313" key="3">
    <source>
        <dbReference type="Proteomes" id="UP000217289"/>
    </source>
</evidence>
<keyword evidence="3" id="KW-1185">Reference proteome</keyword>
<dbReference type="Pfam" id="PF07676">
    <property type="entry name" value="PD40"/>
    <property type="match status" value="1"/>
</dbReference>
<dbReference type="Gene3D" id="2.120.10.30">
    <property type="entry name" value="TolB, C-terminal domain"/>
    <property type="match status" value="1"/>
</dbReference>
<feature type="signal peptide" evidence="1">
    <location>
        <begin position="1"/>
        <end position="22"/>
    </location>
</feature>
<dbReference type="SUPFAM" id="SSF82171">
    <property type="entry name" value="DPP6 N-terminal domain-like"/>
    <property type="match status" value="1"/>
</dbReference>
<dbReference type="EMBL" id="CP022163">
    <property type="protein sequence ID" value="ATB29457.1"/>
    <property type="molecule type" value="Genomic_DNA"/>
</dbReference>
<dbReference type="RefSeq" id="WP_095978018.1">
    <property type="nucleotide sequence ID" value="NZ_CP022163.1"/>
</dbReference>
<dbReference type="AlphaFoldDB" id="A0A250IE94"/>
<evidence type="ECO:0000256" key="1">
    <source>
        <dbReference type="SAM" id="SignalP"/>
    </source>
</evidence>
<sequence>MKALWRIFGLAAVAGLAAGCEALDGFDPDGGGGGSGGGSFSQGFVFVRDRNVQAVDESGDPNSPLRLTTHGGAYEPTVAPNGRSVAYVYRSGSTVELRSVPTTGQGQPSTVFALTASSCPGCSNFRFPVFNPASNVIVFTVYRGNTSSLAKVNADGSGFVLFNNGNIGINSHGAASFFPDGQTVLSAGGASANQLNQLVRTNVMSGASQVYSFNLGNDAQVVANRVAVSPDGSQVAFDGQTSGGTTSIFLAPLGQILGSVKQLTRHTGELGVSDTWPSWRGNTEVTFLSNAGGSDNIYRIGIATTGAGSLVVPSALEPSYGGR</sequence>
<dbReference type="Proteomes" id="UP000217289">
    <property type="component" value="Chromosome"/>
</dbReference>
<dbReference type="KEGG" id="mbd:MEBOL_002906"/>
<proteinExistence type="predicted"/>
<accession>A0A250IE94</accession>
<feature type="chain" id="PRO_5013123475" description="Lipoprotein" evidence="1">
    <location>
        <begin position="23"/>
        <end position="323"/>
    </location>
</feature>
<organism evidence="2 3">
    <name type="scientific">Melittangium boletus DSM 14713</name>
    <dbReference type="NCBI Taxonomy" id="1294270"/>
    <lineage>
        <taxon>Bacteria</taxon>
        <taxon>Pseudomonadati</taxon>
        <taxon>Myxococcota</taxon>
        <taxon>Myxococcia</taxon>
        <taxon>Myxococcales</taxon>
        <taxon>Cystobacterineae</taxon>
        <taxon>Archangiaceae</taxon>
        <taxon>Melittangium</taxon>
    </lineage>
</organism>
<evidence type="ECO:0008006" key="4">
    <source>
        <dbReference type="Google" id="ProtNLM"/>
    </source>
</evidence>
<dbReference type="OrthoDB" id="5379836at2"/>
<keyword evidence="1" id="KW-0732">Signal</keyword>
<dbReference type="InterPro" id="IPR011659">
    <property type="entry name" value="WD40"/>
</dbReference>
<dbReference type="PROSITE" id="PS51257">
    <property type="entry name" value="PROKAR_LIPOPROTEIN"/>
    <property type="match status" value="1"/>
</dbReference>
<dbReference type="InterPro" id="IPR011042">
    <property type="entry name" value="6-blade_b-propeller_TolB-like"/>
</dbReference>
<protein>
    <recommendedName>
        <fullName evidence="4">Lipoprotein</fullName>
    </recommendedName>
</protein>
<gene>
    <name evidence="2" type="ORF">MEBOL_002906</name>
</gene>
<evidence type="ECO:0000313" key="2">
    <source>
        <dbReference type="EMBL" id="ATB29457.1"/>
    </source>
</evidence>
<reference evidence="2 3" key="1">
    <citation type="submission" date="2017-06" db="EMBL/GenBank/DDBJ databases">
        <authorList>
            <person name="Kim H.J."/>
            <person name="Triplett B.A."/>
        </authorList>
    </citation>
    <scope>NUCLEOTIDE SEQUENCE [LARGE SCALE GENOMIC DNA]</scope>
    <source>
        <strain evidence="2 3">DSM 14713</strain>
    </source>
</reference>
<name>A0A250IE94_9BACT</name>